<dbReference type="AlphaFoldDB" id="A0A2A9N9U8"/>
<keyword evidence="3" id="KW-1185">Reference proteome</keyword>
<gene>
    <name evidence="2" type="ORF">AMATHDRAFT_6785</name>
</gene>
<evidence type="ECO:0000313" key="3">
    <source>
        <dbReference type="Proteomes" id="UP000242287"/>
    </source>
</evidence>
<sequence>MDPPSSSTSTRKRPPSQSPERSPMQIVPKSSTYDLTSEKSRDQRIRDMWLQVNEKFSWTNADVEALGRLNSKVTTKESQMYPIWIEVFQKFCVNAHLVNASTYPAPTYDGKEIKPDIYDALCGRDTTVEELSPDDPMSKRATAALNGELSVELPLYNVSLGEESLIYIIGHSCYMAIGTPTGRSTRGFSAFRIKDKRVVYLKDTWRIMSDSLLPEHKIYEKLYNMRVACIPNIGYARDILKPPYSDT</sequence>
<evidence type="ECO:0000313" key="2">
    <source>
        <dbReference type="EMBL" id="PFH47379.1"/>
    </source>
</evidence>
<name>A0A2A9N9U8_9AGAR</name>
<organism evidence="2 3">
    <name type="scientific">Amanita thiersii Skay4041</name>
    <dbReference type="NCBI Taxonomy" id="703135"/>
    <lineage>
        <taxon>Eukaryota</taxon>
        <taxon>Fungi</taxon>
        <taxon>Dikarya</taxon>
        <taxon>Basidiomycota</taxon>
        <taxon>Agaricomycotina</taxon>
        <taxon>Agaricomycetes</taxon>
        <taxon>Agaricomycetidae</taxon>
        <taxon>Agaricales</taxon>
        <taxon>Pluteineae</taxon>
        <taxon>Amanitaceae</taxon>
        <taxon>Amanita</taxon>
    </lineage>
</organism>
<dbReference type="Proteomes" id="UP000242287">
    <property type="component" value="Unassembled WGS sequence"/>
</dbReference>
<dbReference type="OrthoDB" id="5592585at2759"/>
<dbReference type="EMBL" id="KZ302114">
    <property type="protein sequence ID" value="PFH47379.1"/>
    <property type="molecule type" value="Genomic_DNA"/>
</dbReference>
<accession>A0A2A9N9U8</accession>
<evidence type="ECO:0008006" key="4">
    <source>
        <dbReference type="Google" id="ProtNLM"/>
    </source>
</evidence>
<reference evidence="2 3" key="1">
    <citation type="submission" date="2014-02" db="EMBL/GenBank/DDBJ databases">
        <title>Transposable element dynamics among asymbiotic and ectomycorrhizal Amanita fungi.</title>
        <authorList>
            <consortium name="DOE Joint Genome Institute"/>
            <person name="Hess J."/>
            <person name="Skrede I."/>
            <person name="Wolfe B."/>
            <person name="LaButti K."/>
            <person name="Ohm R.A."/>
            <person name="Grigoriev I.V."/>
            <person name="Pringle A."/>
        </authorList>
    </citation>
    <scope>NUCLEOTIDE SEQUENCE [LARGE SCALE GENOMIC DNA]</scope>
    <source>
        <strain evidence="2 3">SKay4041</strain>
    </source>
</reference>
<feature type="region of interest" description="Disordered" evidence="1">
    <location>
        <begin position="1"/>
        <end position="39"/>
    </location>
</feature>
<protein>
    <recommendedName>
        <fullName evidence="4">Fungal-type protein kinase domain-containing protein</fullName>
    </recommendedName>
</protein>
<proteinExistence type="predicted"/>
<evidence type="ECO:0000256" key="1">
    <source>
        <dbReference type="SAM" id="MobiDB-lite"/>
    </source>
</evidence>